<evidence type="ECO:0000313" key="5">
    <source>
        <dbReference type="Proteomes" id="UP000055702"/>
    </source>
</evidence>
<feature type="transmembrane region" description="Helical" evidence="1">
    <location>
        <begin position="23"/>
        <end position="44"/>
    </location>
</feature>
<dbReference type="SMART" id="SM00267">
    <property type="entry name" value="GGDEF"/>
    <property type="match status" value="1"/>
</dbReference>
<accession>A0A106C0A3</accession>
<dbReference type="Gene3D" id="3.30.70.270">
    <property type="match status" value="1"/>
</dbReference>
<dbReference type="NCBIfam" id="TIGR00254">
    <property type="entry name" value="GGDEF"/>
    <property type="match status" value="1"/>
</dbReference>
<feature type="domain" description="EAL" evidence="2">
    <location>
        <begin position="396"/>
        <end position="646"/>
    </location>
</feature>
<dbReference type="Proteomes" id="UP000055702">
    <property type="component" value="Unassembled WGS sequence"/>
</dbReference>
<feature type="domain" description="GGDEF" evidence="3">
    <location>
        <begin position="255"/>
        <end position="387"/>
    </location>
</feature>
<dbReference type="PROSITE" id="PS50887">
    <property type="entry name" value="GGDEF"/>
    <property type="match status" value="1"/>
</dbReference>
<evidence type="ECO:0000256" key="1">
    <source>
        <dbReference type="SAM" id="Phobius"/>
    </source>
</evidence>
<dbReference type="InterPro" id="IPR029787">
    <property type="entry name" value="Nucleotide_cyclase"/>
</dbReference>
<feature type="transmembrane region" description="Helical" evidence="1">
    <location>
        <begin position="56"/>
        <end position="77"/>
    </location>
</feature>
<keyword evidence="1" id="KW-1133">Transmembrane helix</keyword>
<feature type="transmembrane region" description="Helical" evidence="1">
    <location>
        <begin position="121"/>
        <end position="139"/>
    </location>
</feature>
<dbReference type="Pfam" id="PF00563">
    <property type="entry name" value="EAL"/>
    <property type="match status" value="1"/>
</dbReference>
<evidence type="ECO:0000259" key="2">
    <source>
        <dbReference type="PROSITE" id="PS50883"/>
    </source>
</evidence>
<keyword evidence="1" id="KW-0812">Transmembrane</keyword>
<dbReference type="SUPFAM" id="SSF141868">
    <property type="entry name" value="EAL domain-like"/>
    <property type="match status" value="1"/>
</dbReference>
<evidence type="ECO:0000259" key="3">
    <source>
        <dbReference type="PROSITE" id="PS50887"/>
    </source>
</evidence>
<dbReference type="Gene3D" id="3.20.20.450">
    <property type="entry name" value="EAL domain"/>
    <property type="match status" value="1"/>
</dbReference>
<dbReference type="InterPro" id="IPR000160">
    <property type="entry name" value="GGDEF_dom"/>
</dbReference>
<organism evidence="4">
    <name type="scientific">Shewanella frigidimarina</name>
    <dbReference type="NCBI Taxonomy" id="56812"/>
    <lineage>
        <taxon>Bacteria</taxon>
        <taxon>Pseudomonadati</taxon>
        <taxon>Pseudomonadota</taxon>
        <taxon>Gammaproteobacteria</taxon>
        <taxon>Alteromonadales</taxon>
        <taxon>Shewanellaceae</taxon>
        <taxon>Shewanella</taxon>
    </lineage>
</organism>
<dbReference type="SMART" id="SM00052">
    <property type="entry name" value="EAL"/>
    <property type="match status" value="1"/>
</dbReference>
<dbReference type="InterPro" id="IPR050706">
    <property type="entry name" value="Cyclic-di-GMP_PDE-like"/>
</dbReference>
<dbReference type="EMBL" id="LRDC01000018">
    <property type="protein sequence ID" value="KVX01878.1"/>
    <property type="molecule type" value="Genomic_DNA"/>
</dbReference>
<dbReference type="CDD" id="cd01948">
    <property type="entry name" value="EAL"/>
    <property type="match status" value="1"/>
</dbReference>
<name>A0A106C0A3_SHEFR</name>
<dbReference type="CDD" id="cd01949">
    <property type="entry name" value="GGDEF"/>
    <property type="match status" value="1"/>
</dbReference>
<dbReference type="InterPro" id="IPR035919">
    <property type="entry name" value="EAL_sf"/>
</dbReference>
<evidence type="ECO:0000313" key="4">
    <source>
        <dbReference type="EMBL" id="KVX01878.1"/>
    </source>
</evidence>
<dbReference type="PROSITE" id="PS50883">
    <property type="entry name" value="EAL"/>
    <property type="match status" value="1"/>
</dbReference>
<sequence>MTVKLLMQTQVDDPHVLNDHLKLLYQNAIPGIAITIVASAGLAFGFAEHSTVHYKFIWWLCLSAVVGFRIIDTALWFRRANKGLFSCQNDLYRFGAGVLLTAFLWAFYCVYFYNTSSIDELFSSLVIVSAMAGGAATVLSGNKLLSQIYTLMLLAPFSLQMILGDNPAHLLLGCLGLAYAAVMLSVANAAANFTKNSIMLRNEHNQLLKTMEHKVQQRTEKIIELSQHDSLTQLLNRRSFLAAAKLQLSQIETDSQYAIFFLDLDGFKQVNDNFGHRVGDEVLTEVVKRIKQACQHDEIICRWGGDEFIIMAHQSPLYRFEDLAIALKKHINQAIITTQHVINMDCSIGIAMYPEHGQSISDLISLADLSMYSRKSGGTDDYVMFSGELEQKIKHEMHLSKGIAQAIAEQQLRLVFQPIIDSTTGDIASVEALLRWEFEGNNIPPDVFIPLAEKNGAIKQIGYWVLEESVRHLSALHLLKPQLAICINVSVIQFEDVDFVSKAEQIINQYHVNPSKVHLEITESVFSQDKLKLINMVKALQLLGFMISIDDFGTGYSSLSVIQDLHVNTVKIDRSFINNLHLHGIDIVKAVMVMSHGLGYRVVAEGVENQQQANTLTALGIHYLQGYLFDKPLEFDALTQQLSRHPDEQRSPFLLRSANS</sequence>
<dbReference type="InterPro" id="IPR001633">
    <property type="entry name" value="EAL_dom"/>
</dbReference>
<keyword evidence="1" id="KW-0472">Membrane</keyword>
<dbReference type="AlphaFoldDB" id="A0A106C0A3"/>
<evidence type="ECO:0008006" key="6">
    <source>
        <dbReference type="Google" id="ProtNLM"/>
    </source>
</evidence>
<dbReference type="PANTHER" id="PTHR33121:SF71">
    <property type="entry name" value="OXYGEN SENSOR PROTEIN DOSP"/>
    <property type="match status" value="1"/>
</dbReference>
<protein>
    <recommendedName>
        <fullName evidence="6">Diguanylate cyclase/phosphodiesterase</fullName>
    </recommendedName>
</protein>
<dbReference type="InterPro" id="IPR043128">
    <property type="entry name" value="Rev_trsase/Diguanyl_cyclase"/>
</dbReference>
<dbReference type="Pfam" id="PF00990">
    <property type="entry name" value="GGDEF"/>
    <property type="match status" value="1"/>
</dbReference>
<comment type="caution">
    <text evidence="4">The sequence shown here is derived from an EMBL/GenBank/DDBJ whole genome shotgun (WGS) entry which is preliminary data.</text>
</comment>
<gene>
    <name evidence="4" type="ORF">AWJ07_04685</name>
</gene>
<dbReference type="RefSeq" id="WP_059745772.1">
    <property type="nucleotide sequence ID" value="NZ_LRDC01000018.1"/>
</dbReference>
<dbReference type="SUPFAM" id="SSF55073">
    <property type="entry name" value="Nucleotide cyclase"/>
    <property type="match status" value="1"/>
</dbReference>
<reference evidence="4 5" key="1">
    <citation type="submission" date="2016-01" db="EMBL/GenBank/DDBJ databases">
        <title>Draft genome of the antarctic isolate Shewanella frigidimarina Ag06-30.</title>
        <authorList>
            <person name="Parmeciano Di Noto G."/>
            <person name="Vazquez S."/>
            <person name="Mac Cormack W."/>
            <person name="Iriarte A."/>
            <person name="Quiroga C."/>
        </authorList>
    </citation>
    <scope>NUCLEOTIDE SEQUENCE [LARGE SCALE GENOMIC DNA]</scope>
    <source>
        <strain evidence="4 5">Ag06-30</strain>
    </source>
</reference>
<feature type="transmembrane region" description="Helical" evidence="1">
    <location>
        <begin position="92"/>
        <end position="114"/>
    </location>
</feature>
<dbReference type="PANTHER" id="PTHR33121">
    <property type="entry name" value="CYCLIC DI-GMP PHOSPHODIESTERASE PDEF"/>
    <property type="match status" value="1"/>
</dbReference>
<proteinExistence type="predicted"/>
<feature type="transmembrane region" description="Helical" evidence="1">
    <location>
        <begin position="170"/>
        <end position="191"/>
    </location>
</feature>
<dbReference type="GO" id="GO:0071111">
    <property type="term" value="F:cyclic-guanylate-specific phosphodiesterase activity"/>
    <property type="evidence" value="ECO:0007669"/>
    <property type="project" value="InterPro"/>
</dbReference>